<dbReference type="GO" id="GO:0008902">
    <property type="term" value="F:hydroxymethylpyrimidine kinase activity"/>
    <property type="evidence" value="ECO:0007669"/>
    <property type="project" value="UniProtKB-EC"/>
</dbReference>
<evidence type="ECO:0000256" key="15">
    <source>
        <dbReference type="ARBA" id="ARBA00043176"/>
    </source>
</evidence>
<dbReference type="GO" id="GO:0005829">
    <property type="term" value="C:cytosol"/>
    <property type="evidence" value="ECO:0007669"/>
    <property type="project" value="TreeGrafter"/>
</dbReference>
<feature type="domain" description="Pyridoxamine kinase/Phosphomethylpyrimidine kinase" evidence="16">
    <location>
        <begin position="11"/>
        <end position="254"/>
    </location>
</feature>
<dbReference type="Proteomes" id="UP000481872">
    <property type="component" value="Unassembled WGS sequence"/>
</dbReference>
<comment type="catalytic activity">
    <reaction evidence="2">
        <text>4-amino-2-methyl-5-(phosphooxymethyl)pyrimidine + ATP = 4-amino-2-methyl-5-(diphosphooxymethyl)pyrimidine + ADP</text>
        <dbReference type="Rhea" id="RHEA:19893"/>
        <dbReference type="ChEBI" id="CHEBI:30616"/>
        <dbReference type="ChEBI" id="CHEBI:57841"/>
        <dbReference type="ChEBI" id="CHEBI:58354"/>
        <dbReference type="ChEBI" id="CHEBI:456216"/>
        <dbReference type="EC" id="2.7.4.7"/>
    </reaction>
</comment>
<evidence type="ECO:0000256" key="5">
    <source>
        <dbReference type="ARBA" id="ARBA00012135"/>
    </source>
</evidence>
<dbReference type="Pfam" id="PF08543">
    <property type="entry name" value="Phos_pyr_kin"/>
    <property type="match status" value="1"/>
</dbReference>
<evidence type="ECO:0000256" key="12">
    <source>
        <dbReference type="ARBA" id="ARBA00022977"/>
    </source>
</evidence>
<dbReference type="FunFam" id="3.40.1190.20:FF:000003">
    <property type="entry name" value="Phosphomethylpyrimidine kinase ThiD"/>
    <property type="match status" value="1"/>
</dbReference>
<evidence type="ECO:0000256" key="11">
    <source>
        <dbReference type="ARBA" id="ARBA00022840"/>
    </source>
</evidence>
<dbReference type="EMBL" id="JAAGPU010000035">
    <property type="protein sequence ID" value="NEU06188.1"/>
    <property type="molecule type" value="Genomic_DNA"/>
</dbReference>
<keyword evidence="18" id="KW-1185">Reference proteome</keyword>
<evidence type="ECO:0000256" key="3">
    <source>
        <dbReference type="ARBA" id="ARBA00004769"/>
    </source>
</evidence>
<evidence type="ECO:0000256" key="2">
    <source>
        <dbReference type="ARBA" id="ARBA00000565"/>
    </source>
</evidence>
<evidence type="ECO:0000256" key="14">
    <source>
        <dbReference type="ARBA" id="ARBA00042102"/>
    </source>
</evidence>
<keyword evidence="12" id="KW-0784">Thiamine biosynthesis</keyword>
<comment type="pathway">
    <text evidence="3">Cofactor biosynthesis; thiamine diphosphate biosynthesis; 4-amino-2-methyl-5-diphosphomethylpyrimidine from 5-amino-1-(5-phospho-D-ribosyl)imidazole: step 3/3.</text>
</comment>
<evidence type="ECO:0000256" key="9">
    <source>
        <dbReference type="ARBA" id="ARBA00022741"/>
    </source>
</evidence>
<name>A0A6M0H753_9CLOT</name>
<dbReference type="RefSeq" id="WP_061996044.1">
    <property type="nucleotide sequence ID" value="NZ_JAAGPU010000035.1"/>
</dbReference>
<dbReference type="CDD" id="cd01169">
    <property type="entry name" value="HMPP_kinase"/>
    <property type="match status" value="1"/>
</dbReference>
<evidence type="ECO:0000256" key="1">
    <source>
        <dbReference type="ARBA" id="ARBA00000151"/>
    </source>
</evidence>
<comment type="pathway">
    <text evidence="13">Cofactor biosynthesis; thiamine diphosphate biosynthesis; 4-amino-2-methyl-5-diphosphomethylpyrimidine from 5-amino-1-(5-phospho-D-ribosyl)imidazole: step 2/3.</text>
</comment>
<dbReference type="GO" id="GO:0008972">
    <property type="term" value="F:phosphomethylpyrimidine kinase activity"/>
    <property type="evidence" value="ECO:0007669"/>
    <property type="project" value="UniProtKB-EC"/>
</dbReference>
<evidence type="ECO:0000313" key="18">
    <source>
        <dbReference type="Proteomes" id="UP000481872"/>
    </source>
</evidence>
<dbReference type="SUPFAM" id="SSF53613">
    <property type="entry name" value="Ribokinase-like"/>
    <property type="match status" value="1"/>
</dbReference>
<protein>
    <recommendedName>
        <fullName evidence="7">Hydroxymethylpyrimidine/phosphomethylpyrimidine kinase</fullName>
        <ecNumber evidence="5">2.7.1.49</ecNumber>
        <ecNumber evidence="6">2.7.4.7</ecNumber>
    </recommendedName>
    <alternativeName>
        <fullName evidence="14">Hydroxymethylpyrimidine kinase</fullName>
    </alternativeName>
    <alternativeName>
        <fullName evidence="15">Hydroxymethylpyrimidine phosphate kinase</fullName>
    </alternativeName>
</protein>
<dbReference type="EC" id="2.7.1.49" evidence="5"/>
<accession>A0A6M0H753</accession>
<dbReference type="NCBIfam" id="TIGR00097">
    <property type="entry name" value="HMP-P_kinase"/>
    <property type="match status" value="1"/>
</dbReference>
<dbReference type="InterPro" id="IPR013749">
    <property type="entry name" value="PM/HMP-P_kinase-1"/>
</dbReference>
<comment type="catalytic activity">
    <reaction evidence="1">
        <text>4-amino-5-hydroxymethyl-2-methylpyrimidine + ATP = 4-amino-2-methyl-5-(phosphooxymethyl)pyrimidine + ADP + H(+)</text>
        <dbReference type="Rhea" id="RHEA:23096"/>
        <dbReference type="ChEBI" id="CHEBI:15378"/>
        <dbReference type="ChEBI" id="CHEBI:16892"/>
        <dbReference type="ChEBI" id="CHEBI:30616"/>
        <dbReference type="ChEBI" id="CHEBI:58354"/>
        <dbReference type="ChEBI" id="CHEBI:456216"/>
        <dbReference type="EC" id="2.7.1.49"/>
    </reaction>
</comment>
<dbReference type="AlphaFoldDB" id="A0A6M0H753"/>
<dbReference type="Gene3D" id="3.40.1190.20">
    <property type="match status" value="1"/>
</dbReference>
<dbReference type="InterPro" id="IPR029056">
    <property type="entry name" value="Ribokinase-like"/>
</dbReference>
<evidence type="ECO:0000256" key="7">
    <source>
        <dbReference type="ARBA" id="ARBA00019161"/>
    </source>
</evidence>
<gene>
    <name evidence="17" type="primary">thiD</name>
    <name evidence="17" type="ORF">G3M99_15280</name>
</gene>
<evidence type="ECO:0000256" key="6">
    <source>
        <dbReference type="ARBA" id="ARBA00012963"/>
    </source>
</evidence>
<organism evidence="17 18">
    <name type="scientific">Clostridium senegalense</name>
    <dbReference type="NCBI Taxonomy" id="1465809"/>
    <lineage>
        <taxon>Bacteria</taxon>
        <taxon>Bacillati</taxon>
        <taxon>Bacillota</taxon>
        <taxon>Clostridia</taxon>
        <taxon>Eubacteriales</taxon>
        <taxon>Clostridiaceae</taxon>
        <taxon>Clostridium</taxon>
    </lineage>
</organism>
<sequence>MKKVLTIAGSDSGGGAGIQADLKAFSANRTFGMSVITAVTAQNTLGVKAIHDIPADIVESQIEAIFDDIEVSATKIGMVSNEKIIRKIGEKLRFYDAKNIVVDPVMVSTTGYDLLKMESKRALIEELFPIAKIVTPNLREAEVICDMKIDNLNEMEKAALKILDMGPEYVLVKGGHLKGKATDLLMSKDSITILEKERIDSKNTHGTGCTLSSAIASNLANGYDVEEAVKYAKEYITEAIKKSFDVGHGSGPVNHFYKFYK</sequence>
<keyword evidence="9" id="KW-0547">Nucleotide-binding</keyword>
<dbReference type="PANTHER" id="PTHR20858:SF17">
    <property type="entry name" value="HYDROXYMETHYLPYRIMIDINE_PHOSPHOMETHYLPYRIMIDINE KINASE THI20-RELATED"/>
    <property type="match status" value="1"/>
</dbReference>
<evidence type="ECO:0000256" key="10">
    <source>
        <dbReference type="ARBA" id="ARBA00022777"/>
    </source>
</evidence>
<comment type="similarity">
    <text evidence="4">Belongs to the ThiD family.</text>
</comment>
<dbReference type="InterPro" id="IPR004399">
    <property type="entry name" value="HMP/HMP-P_kinase_dom"/>
</dbReference>
<dbReference type="EC" id="2.7.4.7" evidence="6"/>
<evidence type="ECO:0000256" key="8">
    <source>
        <dbReference type="ARBA" id="ARBA00022679"/>
    </source>
</evidence>
<dbReference type="GO" id="GO:0005524">
    <property type="term" value="F:ATP binding"/>
    <property type="evidence" value="ECO:0007669"/>
    <property type="project" value="UniProtKB-KW"/>
</dbReference>
<keyword evidence="8 17" id="KW-0808">Transferase</keyword>
<evidence type="ECO:0000259" key="16">
    <source>
        <dbReference type="Pfam" id="PF08543"/>
    </source>
</evidence>
<reference evidence="17 18" key="1">
    <citation type="submission" date="2020-02" db="EMBL/GenBank/DDBJ databases">
        <title>Genome assembly of a novel Clostridium senegalense strain.</title>
        <authorList>
            <person name="Gupta T.B."/>
            <person name="Jauregui R."/>
            <person name="Maclean P."/>
            <person name="Nawarathana A."/>
            <person name="Brightwell G."/>
        </authorList>
    </citation>
    <scope>NUCLEOTIDE SEQUENCE [LARGE SCALE GENOMIC DNA]</scope>
    <source>
        <strain evidence="17 18">AGRFS4</strain>
    </source>
</reference>
<evidence type="ECO:0000256" key="4">
    <source>
        <dbReference type="ARBA" id="ARBA00009879"/>
    </source>
</evidence>
<keyword evidence="10 17" id="KW-0418">Kinase</keyword>
<evidence type="ECO:0000256" key="13">
    <source>
        <dbReference type="ARBA" id="ARBA00037917"/>
    </source>
</evidence>
<comment type="caution">
    <text evidence="17">The sequence shown here is derived from an EMBL/GenBank/DDBJ whole genome shotgun (WGS) entry which is preliminary data.</text>
</comment>
<keyword evidence="11" id="KW-0067">ATP-binding</keyword>
<proteinExistence type="inferred from homology"/>
<dbReference type="PANTHER" id="PTHR20858">
    <property type="entry name" value="PHOSPHOMETHYLPYRIMIDINE KINASE"/>
    <property type="match status" value="1"/>
</dbReference>
<evidence type="ECO:0000313" key="17">
    <source>
        <dbReference type="EMBL" id="NEU06188.1"/>
    </source>
</evidence>
<dbReference type="GO" id="GO:0009228">
    <property type="term" value="P:thiamine biosynthetic process"/>
    <property type="evidence" value="ECO:0007669"/>
    <property type="project" value="UniProtKB-KW"/>
</dbReference>